<proteinExistence type="predicted"/>
<dbReference type="EMBL" id="JACDQQ010002856">
    <property type="protein sequence ID" value="MBA0089150.1"/>
    <property type="molecule type" value="Genomic_DNA"/>
</dbReference>
<dbReference type="AlphaFoldDB" id="A0A7V8NX74"/>
<keyword evidence="1" id="KW-1133">Transmembrane helix</keyword>
<dbReference type="Proteomes" id="UP000567293">
    <property type="component" value="Unassembled WGS sequence"/>
</dbReference>
<feature type="transmembrane region" description="Helical" evidence="1">
    <location>
        <begin position="91"/>
        <end position="111"/>
    </location>
</feature>
<evidence type="ECO:0000313" key="3">
    <source>
        <dbReference type="Proteomes" id="UP000567293"/>
    </source>
</evidence>
<feature type="transmembrane region" description="Helical" evidence="1">
    <location>
        <begin position="49"/>
        <end position="71"/>
    </location>
</feature>
<evidence type="ECO:0000256" key="1">
    <source>
        <dbReference type="SAM" id="Phobius"/>
    </source>
</evidence>
<keyword evidence="1" id="KW-0812">Transmembrane</keyword>
<comment type="caution">
    <text evidence="2">The sequence shown here is derived from an EMBL/GenBank/DDBJ whole genome shotgun (WGS) entry which is preliminary data.</text>
</comment>
<sequence>MAPPFVTLPQNPVTANTFIGNTPGPGFAVGPAGMTGFQVSETVLSSAQLLALFTGAITLIPAPGVGFFLNIDKIVMRLLAGSAAYTDAGGAVSFTVGSLTVALASNAIFLVTTSPNRRIQVVDFAAAAAGTGVTGTAGNPPTEDNGAFTISKATGNLAAGNGTMKITTYYTTETSL</sequence>
<keyword evidence="1" id="KW-0472">Membrane</keyword>
<protein>
    <submittedName>
        <fullName evidence="2">Uncharacterized protein</fullName>
    </submittedName>
</protein>
<keyword evidence="3" id="KW-1185">Reference proteome</keyword>
<organism evidence="2 3">
    <name type="scientific">Candidatus Acidiferrum panamense</name>
    <dbReference type="NCBI Taxonomy" id="2741543"/>
    <lineage>
        <taxon>Bacteria</taxon>
        <taxon>Pseudomonadati</taxon>
        <taxon>Acidobacteriota</taxon>
        <taxon>Terriglobia</taxon>
        <taxon>Candidatus Acidiferrales</taxon>
        <taxon>Candidatus Acidiferrum</taxon>
    </lineage>
</organism>
<name>A0A7V8NX74_9BACT</name>
<reference evidence="2" key="1">
    <citation type="submission" date="2020-06" db="EMBL/GenBank/DDBJ databases">
        <title>Legume-microbial interactions unlock mineral nutrients during tropical forest succession.</title>
        <authorList>
            <person name="Epihov D.Z."/>
        </authorList>
    </citation>
    <scope>NUCLEOTIDE SEQUENCE [LARGE SCALE GENOMIC DNA]</scope>
    <source>
        <strain evidence="2">Pan2503</strain>
    </source>
</reference>
<gene>
    <name evidence="2" type="ORF">HRJ53_29520</name>
</gene>
<evidence type="ECO:0000313" key="2">
    <source>
        <dbReference type="EMBL" id="MBA0089150.1"/>
    </source>
</evidence>
<accession>A0A7V8NX74</accession>